<dbReference type="AlphaFoldDB" id="A0A846HHH9"/>
<dbReference type="Proteomes" id="UP000031549">
    <property type="component" value="Unassembled WGS sequence"/>
</dbReference>
<comment type="caution">
    <text evidence="1">The sequence shown here is derived from an EMBL/GenBank/DDBJ whole genome shotgun (WGS) entry which is preliminary data.</text>
</comment>
<sequence length="82" mass="9242">MKFSVKSVYPNSTSSRAANCRFSWESAAAGVEYLFMGDEVHNHGQITEGNHDFRYQRISGLNIALKPNQASGRYRYQDAVPI</sequence>
<dbReference type="EMBL" id="JTCM02000095">
    <property type="protein sequence ID" value="NEU76114.1"/>
    <property type="molecule type" value="Genomic_DNA"/>
</dbReference>
<organism evidence="1 2">
    <name type="scientific">Hassallia byssoidea VB512170</name>
    <dbReference type="NCBI Taxonomy" id="1304833"/>
    <lineage>
        <taxon>Bacteria</taxon>
        <taxon>Bacillati</taxon>
        <taxon>Cyanobacteriota</taxon>
        <taxon>Cyanophyceae</taxon>
        <taxon>Nostocales</taxon>
        <taxon>Tolypothrichaceae</taxon>
        <taxon>Hassallia</taxon>
    </lineage>
</organism>
<accession>A0A846HHH9</accession>
<gene>
    <name evidence="1" type="ORF">PI95_027200</name>
</gene>
<proteinExistence type="predicted"/>
<keyword evidence="2" id="KW-1185">Reference proteome</keyword>
<reference evidence="1 2" key="1">
    <citation type="journal article" date="2015" name="Genome Announc.">
        <title>Draft Genome Sequence of Cyanobacterium Hassallia byssoidea Strain VB512170, Isolated from Monuments in India.</title>
        <authorList>
            <person name="Singh D."/>
            <person name="Chandrababunaidu M.M."/>
            <person name="Panda A."/>
            <person name="Sen D."/>
            <person name="Bhattacharyya S."/>
            <person name="Adhikary S.P."/>
            <person name="Tripathy S."/>
        </authorList>
    </citation>
    <scope>NUCLEOTIDE SEQUENCE [LARGE SCALE GENOMIC DNA]</scope>
    <source>
        <strain evidence="1 2">VB512170</strain>
    </source>
</reference>
<protein>
    <submittedName>
        <fullName evidence="1">Uncharacterized protein</fullName>
    </submittedName>
</protein>
<evidence type="ECO:0000313" key="2">
    <source>
        <dbReference type="Proteomes" id="UP000031549"/>
    </source>
</evidence>
<evidence type="ECO:0000313" key="1">
    <source>
        <dbReference type="EMBL" id="NEU76114.1"/>
    </source>
</evidence>
<name>A0A846HHH9_9CYAN</name>